<evidence type="ECO:0000313" key="9">
    <source>
        <dbReference type="Proteomes" id="UP000011555"/>
    </source>
</evidence>
<feature type="transmembrane region" description="Helical" evidence="6">
    <location>
        <begin position="261"/>
        <end position="279"/>
    </location>
</feature>
<feature type="transmembrane region" description="Helical" evidence="6">
    <location>
        <begin position="68"/>
        <end position="89"/>
    </location>
</feature>
<keyword evidence="4 6" id="KW-0472">Membrane</keyword>
<evidence type="ECO:0000256" key="6">
    <source>
        <dbReference type="SAM" id="Phobius"/>
    </source>
</evidence>
<dbReference type="InterPro" id="IPR050475">
    <property type="entry name" value="Prenyltransferase_related"/>
</dbReference>
<dbReference type="EMBL" id="CP019285">
    <property type="protein sequence ID" value="APW97852.1"/>
    <property type="molecule type" value="Genomic_DNA"/>
</dbReference>
<dbReference type="Proteomes" id="UP000011555">
    <property type="component" value="Unassembled WGS sequence"/>
</dbReference>
<dbReference type="GO" id="GO:0016765">
    <property type="term" value="F:transferase activity, transferring alkyl or aryl (other than methyl) groups"/>
    <property type="evidence" value="ECO:0007669"/>
    <property type="project" value="InterPro"/>
</dbReference>
<feature type="transmembrane region" description="Helical" evidence="6">
    <location>
        <begin position="46"/>
        <end position="62"/>
    </location>
</feature>
<dbReference type="NCBIfam" id="NF009516">
    <property type="entry name" value="PRK12875.1"/>
    <property type="match status" value="1"/>
</dbReference>
<gene>
    <name evidence="8" type="primary">ubiA</name>
    <name evidence="8" type="ORF">C445_17264</name>
    <name evidence="7" type="ORF">CHINAEXTREME_08690</name>
</gene>
<dbReference type="Gene3D" id="1.10.357.140">
    <property type="entry name" value="UbiA prenyltransferase"/>
    <property type="match status" value="1"/>
</dbReference>
<dbReference type="PANTHER" id="PTHR42723:SF1">
    <property type="entry name" value="CHLOROPHYLL SYNTHASE, CHLOROPLASTIC"/>
    <property type="match status" value="1"/>
</dbReference>
<dbReference type="CDD" id="cd13966">
    <property type="entry name" value="PT_UbiA_4"/>
    <property type="match status" value="1"/>
</dbReference>
<dbReference type="Pfam" id="PF01040">
    <property type="entry name" value="UbiA"/>
    <property type="match status" value="1"/>
</dbReference>
<evidence type="ECO:0000256" key="3">
    <source>
        <dbReference type="ARBA" id="ARBA00022989"/>
    </source>
</evidence>
<dbReference type="eggNOG" id="arCOG00478">
    <property type="taxonomic scope" value="Archaea"/>
</dbReference>
<evidence type="ECO:0000313" key="8">
    <source>
        <dbReference type="EMBL" id="EMA29119.1"/>
    </source>
</evidence>
<name>M0L9H0_NATLA</name>
<dbReference type="GO" id="GO:0005886">
    <property type="term" value="C:plasma membrane"/>
    <property type="evidence" value="ECO:0007669"/>
    <property type="project" value="UniProtKB-SubCell"/>
</dbReference>
<comment type="subcellular location">
    <subcellularLocation>
        <location evidence="1">Cell membrane</location>
        <topology evidence="1">Multi-pass membrane protein</topology>
    </subcellularLocation>
</comment>
<dbReference type="GeneID" id="30921196"/>
<evidence type="ECO:0000256" key="4">
    <source>
        <dbReference type="ARBA" id="ARBA00023136"/>
    </source>
</evidence>
<feature type="region of interest" description="Disordered" evidence="5">
    <location>
        <begin position="1"/>
        <end position="25"/>
    </location>
</feature>
<dbReference type="Gene3D" id="1.20.120.1780">
    <property type="entry name" value="UbiA prenyltransferase"/>
    <property type="match status" value="1"/>
</dbReference>
<dbReference type="EMBL" id="AOLZ01000072">
    <property type="protein sequence ID" value="EMA29119.1"/>
    <property type="molecule type" value="Genomic_DNA"/>
</dbReference>
<evidence type="ECO:0000256" key="1">
    <source>
        <dbReference type="ARBA" id="ARBA00004651"/>
    </source>
</evidence>
<keyword evidence="9" id="KW-1185">Reference proteome</keyword>
<proteinExistence type="predicted"/>
<dbReference type="AlphaFoldDB" id="M0L9H0"/>
<sequence length="308" mass="32461">MGENASTRGGDGDGTGAGAEAEGKSDQRGGLAHRLRYLLVLSRPRFWLYLAGPVLVGVAYAAEARGDLFAPAAVVLFAYFLLPANVFLYGINDVYDREIDAENPKKEDKEARYRGQGYVPAAVGLCAALPLLFVLVVPAPAWPWIVVFLVLGAAYSAPPVRFKTTPLLDSVSNGLYVAPGAAAYAAVAGTQPPALAVAGGWLWAMGMHTFSAIPDIEPDRAAGIRTTATTLGERRTYAYCGACWLASALAFGAIDYRLGAVMAVYPALVAVVAGSSVAVDRAYWWFPAINTVVGTALTMGALWRLVNG</sequence>
<keyword evidence="2 6" id="KW-0812">Transmembrane</keyword>
<organism evidence="8 9">
    <name type="scientific">Natronobacterium lacisalsi AJ5</name>
    <dbReference type="NCBI Taxonomy" id="358396"/>
    <lineage>
        <taxon>Archaea</taxon>
        <taxon>Methanobacteriati</taxon>
        <taxon>Methanobacteriota</taxon>
        <taxon>Stenosarchaea group</taxon>
        <taxon>Halobacteria</taxon>
        <taxon>Halobacteriales</taxon>
        <taxon>Natrialbaceae</taxon>
        <taxon>Natronobacterium</taxon>
    </lineage>
</organism>
<evidence type="ECO:0000256" key="5">
    <source>
        <dbReference type="SAM" id="MobiDB-lite"/>
    </source>
</evidence>
<dbReference type="PANTHER" id="PTHR42723">
    <property type="entry name" value="CHLOROPHYLL SYNTHASE"/>
    <property type="match status" value="1"/>
</dbReference>
<accession>M0L9H0</accession>
<keyword evidence="8" id="KW-0808">Transferase</keyword>
<dbReference type="KEGG" id="hlc:CHINAEXTREME08690"/>
<reference evidence="8 9" key="2">
    <citation type="journal article" date="2014" name="PLoS Genet.">
        <title>Phylogenetically driven sequencing of extremely halophilic archaea reveals strategies for static and dynamic osmo-response.</title>
        <authorList>
            <person name="Becker E.A."/>
            <person name="Seitzer P.M."/>
            <person name="Tritt A."/>
            <person name="Larsen D."/>
            <person name="Krusor M."/>
            <person name="Yao A.I."/>
            <person name="Wu D."/>
            <person name="Madern D."/>
            <person name="Eisen J.A."/>
            <person name="Darling A.E."/>
            <person name="Facciotti M.T."/>
        </authorList>
    </citation>
    <scope>NUCLEOTIDE SEQUENCE [LARGE SCALE GENOMIC DNA]</scope>
    <source>
        <strain evidence="8 9">AJ5</strain>
    </source>
</reference>
<dbReference type="InterPro" id="IPR000537">
    <property type="entry name" value="UbiA_prenyltransferase"/>
</dbReference>
<evidence type="ECO:0000313" key="7">
    <source>
        <dbReference type="EMBL" id="APW97852.1"/>
    </source>
</evidence>
<protein>
    <submittedName>
        <fullName evidence="7">Lycopene elongase</fullName>
    </submittedName>
    <submittedName>
        <fullName evidence="8">Prenyltransferase</fullName>
    </submittedName>
</protein>
<dbReference type="PATRIC" id="fig|358396.7.peg.3487"/>
<reference evidence="7 10" key="1">
    <citation type="journal article" date="2011" name="J. Bacteriol.">
        <title>Genome sequence of Halobiforma lacisalsi AJ5, an extremely halophilic archaeon which harbors a bop gene.</title>
        <authorList>
            <person name="Jiang X."/>
            <person name="Wang S."/>
            <person name="Cheng H."/>
            <person name="Huo Y."/>
            <person name="Zhang X."/>
            <person name="Zhu X."/>
            <person name="Han X."/>
            <person name="Ni P."/>
            <person name="Wu M."/>
        </authorList>
    </citation>
    <scope>NUCLEOTIDE SEQUENCE [LARGE SCALE GENOMIC DNA]</scope>
    <source>
        <strain evidence="7 10">AJ5</strain>
    </source>
</reference>
<reference evidence="7" key="3">
    <citation type="submission" date="2017-01" db="EMBL/GenBank/DDBJ databases">
        <authorList>
            <person name="Mah S.A."/>
            <person name="Swanson W.J."/>
            <person name="Moy G.W."/>
            <person name="Vacquier V.D."/>
        </authorList>
    </citation>
    <scope>NUCLEOTIDE SEQUENCE</scope>
    <source>
        <strain evidence="7">AJ5</strain>
    </source>
</reference>
<dbReference type="STRING" id="358396.CHINAEXTREME_08690"/>
<feature type="transmembrane region" description="Helical" evidence="6">
    <location>
        <begin position="142"/>
        <end position="160"/>
    </location>
</feature>
<feature type="transmembrane region" description="Helical" evidence="6">
    <location>
        <begin position="285"/>
        <end position="306"/>
    </location>
</feature>
<feature type="transmembrane region" description="Helical" evidence="6">
    <location>
        <begin position="236"/>
        <end position="254"/>
    </location>
</feature>
<evidence type="ECO:0000256" key="2">
    <source>
        <dbReference type="ARBA" id="ARBA00022692"/>
    </source>
</evidence>
<dbReference type="InterPro" id="IPR044878">
    <property type="entry name" value="UbiA_sf"/>
</dbReference>
<feature type="transmembrane region" description="Helical" evidence="6">
    <location>
        <begin position="118"/>
        <end position="136"/>
    </location>
</feature>
<dbReference type="Proteomes" id="UP000186547">
    <property type="component" value="Chromosome"/>
</dbReference>
<dbReference type="RefSeq" id="WP_007143145.1">
    <property type="nucleotide sequence ID" value="NZ_AOLZ01000072.1"/>
</dbReference>
<evidence type="ECO:0000313" key="10">
    <source>
        <dbReference type="Proteomes" id="UP000186547"/>
    </source>
</evidence>
<keyword evidence="3 6" id="KW-1133">Transmembrane helix</keyword>